<dbReference type="EMBL" id="JARFID010000037">
    <property type="protein sequence ID" value="MDE8697152.1"/>
    <property type="molecule type" value="Genomic_DNA"/>
</dbReference>
<dbReference type="RefSeq" id="WP_149924581.1">
    <property type="nucleotide sequence ID" value="NZ_CAXKYC010000042.1"/>
</dbReference>
<dbReference type="Pfam" id="PF01640">
    <property type="entry name" value="Peptidase_C10"/>
    <property type="match status" value="1"/>
</dbReference>
<dbReference type="Gene3D" id="3.90.70.50">
    <property type="entry name" value="Peptidase C10, streptopain"/>
    <property type="match status" value="2"/>
</dbReference>
<comment type="caution">
    <text evidence="1">The sequence shown here is derived from an EMBL/GenBank/DDBJ whole genome shotgun (WGS) entry which is preliminary data.</text>
</comment>
<dbReference type="GO" id="GO:0008234">
    <property type="term" value="F:cysteine-type peptidase activity"/>
    <property type="evidence" value="ECO:0007669"/>
    <property type="project" value="InterPro"/>
</dbReference>
<dbReference type="InterPro" id="IPR000200">
    <property type="entry name" value="Peptidase_C10"/>
</dbReference>
<sequence>MKRRDIISNLTIMLSLVFLLSCSENQIFHEVENDEITNLKIPMTTAEVLSIAYDDTNNDLSENEVLNYVREFKVASQTRSSSTITNVNIVDKYYTGNNTKARAGETLSIPFYKVKFQKNGTEGCAIVSGDKRSPGVIAYIEKSDTKSHSAIGKKYMLDMAQTSTIHEIEKVIQYQDSLKVKTINKLSQELGIPKEQVSFEKIKNNICITDQTITRSEPYDSLPTPIVSWKSPFVKVKWGQEVPYNMLLPRASQMEIWYFPNNTIKRYIDIYRPAGCGVVSIAEALTYLKPNLTINGTTMNWELLTKDELINYSPEAPNASTYPQANMAATLIKYIYEKTNTIPILGEVDPTIQPGPNYPVVIASSTKNSDLIAFMQTISNFTTYNNWEPDAILNGVMNNHISIVGGYQDGNPSTGHTWIIDGYAMCIKANREILKQYDLYFHANMGWNGNNDGYYKFNPDTTMDFETSNGTFNSNFLVLANITKK</sequence>
<dbReference type="InterPro" id="IPR038765">
    <property type="entry name" value="Papain-like_cys_pep_sf"/>
</dbReference>
<reference evidence="1" key="1">
    <citation type="submission" date="2023-03" db="EMBL/GenBank/DDBJ databases">
        <title>DFI Biobank Strains.</title>
        <authorList>
            <person name="Mostad J."/>
            <person name="Paddock L."/>
            <person name="Medina S."/>
            <person name="Waligurski E."/>
            <person name="Barat B."/>
            <person name="Smith R."/>
            <person name="Burgo V."/>
            <person name="Metcalfe C."/>
            <person name="Woodson C."/>
            <person name="Sundararajan A."/>
            <person name="Ramaswamy R."/>
            <person name="Lin H."/>
            <person name="Pamer E.G."/>
        </authorList>
    </citation>
    <scope>NUCLEOTIDE SEQUENCE</scope>
    <source>
        <strain evidence="1">DFI.9.5</strain>
    </source>
</reference>
<gene>
    <name evidence="1" type="ORF">PZH42_23895</name>
</gene>
<organism evidence="1 2">
    <name type="scientific">Bacteroides cellulosilyticus</name>
    <dbReference type="NCBI Taxonomy" id="246787"/>
    <lineage>
        <taxon>Bacteria</taxon>
        <taxon>Pseudomonadati</taxon>
        <taxon>Bacteroidota</taxon>
        <taxon>Bacteroidia</taxon>
        <taxon>Bacteroidales</taxon>
        <taxon>Bacteroidaceae</taxon>
        <taxon>Bacteroides</taxon>
    </lineage>
</organism>
<dbReference type="Proteomes" id="UP001221924">
    <property type="component" value="Unassembled WGS sequence"/>
</dbReference>
<dbReference type="InterPro" id="IPR044934">
    <property type="entry name" value="Streptopain_sf"/>
</dbReference>
<accession>A0AAW6MB04</accession>
<dbReference type="SUPFAM" id="SSF54001">
    <property type="entry name" value="Cysteine proteinases"/>
    <property type="match status" value="1"/>
</dbReference>
<dbReference type="AlphaFoldDB" id="A0AAW6MB04"/>
<dbReference type="PROSITE" id="PS51257">
    <property type="entry name" value="PROKAR_LIPOPROTEIN"/>
    <property type="match status" value="1"/>
</dbReference>
<proteinExistence type="predicted"/>
<name>A0AAW6MB04_9BACE</name>
<evidence type="ECO:0000313" key="2">
    <source>
        <dbReference type="Proteomes" id="UP001221924"/>
    </source>
</evidence>
<dbReference type="GO" id="GO:0006508">
    <property type="term" value="P:proteolysis"/>
    <property type="evidence" value="ECO:0007669"/>
    <property type="project" value="InterPro"/>
</dbReference>
<evidence type="ECO:0000313" key="1">
    <source>
        <dbReference type="EMBL" id="MDE8697152.1"/>
    </source>
</evidence>
<protein>
    <submittedName>
        <fullName evidence="1">C10 family peptidase</fullName>
    </submittedName>
</protein>